<name>A0A9E7QTP6_9CAUD</name>
<gene>
    <name evidence="1" type="primary">43</name>
    <name evidence="1" type="ORF">SEA_PATOS_43</name>
</gene>
<proteinExistence type="predicted"/>
<dbReference type="EMBL" id="OP172876">
    <property type="protein sequence ID" value="UVT31736.1"/>
    <property type="molecule type" value="Genomic_DNA"/>
</dbReference>
<evidence type="ECO:0000313" key="1">
    <source>
        <dbReference type="EMBL" id="UVT31736.1"/>
    </source>
</evidence>
<dbReference type="Proteomes" id="UP001058460">
    <property type="component" value="Segment"/>
</dbReference>
<sequence>MHAKVEIVSIEEVSGVSPDVRCESIGCGRHSTKDVIVSFHGEPEYGSTACDLHADSIAEELLRNA</sequence>
<reference evidence="1 2" key="1">
    <citation type="submission" date="2022-08" db="EMBL/GenBank/DDBJ databases">
        <authorList>
            <person name="Bombaywala R."/>
            <person name="DeGraw A.S."/>
            <person name="Deol M.S."/>
            <person name="Dollard K.E."/>
            <person name="Jebaraj J."/>
            <person name="Kayayan G.N."/>
            <person name="Miranda B.C."/>
            <person name="Momoh A.E."/>
            <person name="Morales E."/>
            <person name="Nunes A.C."/>
            <person name="Oropallo A.M."/>
            <person name="Otterstedt S.C."/>
            <person name="Pridell A.T."/>
            <person name="Roberts J.I."/>
            <person name="Ruiz G.A."/>
            <person name="Sangasani D."/>
            <person name="Smith R.D."/>
            <person name="Tarar M."/>
            <person name="Singh V."/>
            <person name="Meng B."/>
            <person name="Jayachandran P."/>
            <person name="Warner M.H."/>
            <person name="Garlena R.A."/>
            <person name="Russell D.A."/>
            <person name="Jacobs-Sera D."/>
            <person name="Hatfull G.F."/>
        </authorList>
    </citation>
    <scope>NUCLEOTIDE SEQUENCE [LARGE SCALE GENOMIC DNA]</scope>
</reference>
<accession>A0A9E7QTP6</accession>
<organism evidence="1 2">
    <name type="scientific">Gordonia phage Patos</name>
    <dbReference type="NCBI Taxonomy" id="2927262"/>
    <lineage>
        <taxon>Viruses</taxon>
        <taxon>Duplodnaviria</taxon>
        <taxon>Heunggongvirae</taxon>
        <taxon>Uroviricota</taxon>
        <taxon>Caudoviricetes</taxon>
        <taxon>Dovevirinae</taxon>
        <taxon>Lambovirus</taxon>
        <taxon>Lambovirus patos</taxon>
    </lineage>
</organism>
<keyword evidence="2" id="KW-1185">Reference proteome</keyword>
<evidence type="ECO:0000313" key="2">
    <source>
        <dbReference type="Proteomes" id="UP001058460"/>
    </source>
</evidence>
<protein>
    <submittedName>
        <fullName evidence="1">Uncharacterized protein</fullName>
    </submittedName>
</protein>